<dbReference type="Proteomes" id="UP000319148">
    <property type="component" value="Unassembled WGS sequence"/>
</dbReference>
<evidence type="ECO:0000256" key="1">
    <source>
        <dbReference type="SAM" id="Phobius"/>
    </source>
</evidence>
<keyword evidence="1" id="KW-0472">Membrane</keyword>
<comment type="caution">
    <text evidence="2">The sequence shown here is derived from an EMBL/GenBank/DDBJ whole genome shotgun (WGS) entry which is preliminary data.</text>
</comment>
<dbReference type="EMBL" id="VFIY01000018">
    <property type="protein sequence ID" value="TPD57799.1"/>
    <property type="molecule type" value="Genomic_DNA"/>
</dbReference>
<feature type="transmembrane region" description="Helical" evidence="1">
    <location>
        <begin position="60"/>
        <end position="80"/>
    </location>
</feature>
<keyword evidence="1" id="KW-1133">Transmembrane helix</keyword>
<name>A0A501PBL6_9PROT</name>
<accession>A0A501PBL6</accession>
<dbReference type="RefSeq" id="WP_139942115.1">
    <property type="nucleotide sequence ID" value="NZ_JBHSYP010000005.1"/>
</dbReference>
<evidence type="ECO:0000313" key="3">
    <source>
        <dbReference type="Proteomes" id="UP000319148"/>
    </source>
</evidence>
<evidence type="ECO:0000313" key="2">
    <source>
        <dbReference type="EMBL" id="TPD57799.1"/>
    </source>
</evidence>
<proteinExistence type="predicted"/>
<organism evidence="2 3">
    <name type="scientific">Emcibacter nanhaiensis</name>
    <dbReference type="NCBI Taxonomy" id="1505037"/>
    <lineage>
        <taxon>Bacteria</taxon>
        <taxon>Pseudomonadati</taxon>
        <taxon>Pseudomonadota</taxon>
        <taxon>Alphaproteobacteria</taxon>
        <taxon>Emcibacterales</taxon>
        <taxon>Emcibacteraceae</taxon>
        <taxon>Emcibacter</taxon>
    </lineage>
</organism>
<protein>
    <submittedName>
        <fullName evidence="2">Uncharacterized protein</fullName>
    </submittedName>
</protein>
<reference evidence="3" key="1">
    <citation type="submission" date="2019-06" db="EMBL/GenBank/DDBJ databases">
        <title>The complete genome of Emcibacter congregatus ZYLT.</title>
        <authorList>
            <person name="Zhao Z."/>
        </authorList>
    </citation>
    <scope>NUCLEOTIDE SEQUENCE [LARGE SCALE GENOMIC DNA]</scope>
    <source>
        <strain evidence="3">MCCC 1A06723</strain>
    </source>
</reference>
<dbReference type="OrthoDB" id="7679120at2"/>
<sequence length="86" mass="9498">MAALLVLGADFLRMLEIRQVGLLTVGELWGLLSGNSLMAMEDGISSGRFPGIWQDVMLPLLAIPAAIFFIVVGALMLFGFRRRYLR</sequence>
<gene>
    <name evidence="2" type="ORF">FIV46_16990</name>
</gene>
<keyword evidence="3" id="KW-1185">Reference proteome</keyword>
<dbReference type="AlphaFoldDB" id="A0A501PBL6"/>
<keyword evidence="1" id="KW-0812">Transmembrane</keyword>